<dbReference type="Proteomes" id="UP001626550">
    <property type="component" value="Unassembled WGS sequence"/>
</dbReference>
<proteinExistence type="predicted"/>
<organism evidence="4 5">
    <name type="scientific">Cichlidogyrus casuarinus</name>
    <dbReference type="NCBI Taxonomy" id="1844966"/>
    <lineage>
        <taxon>Eukaryota</taxon>
        <taxon>Metazoa</taxon>
        <taxon>Spiralia</taxon>
        <taxon>Lophotrochozoa</taxon>
        <taxon>Platyhelminthes</taxon>
        <taxon>Monogenea</taxon>
        <taxon>Monopisthocotylea</taxon>
        <taxon>Dactylogyridea</taxon>
        <taxon>Ancyrocephalidae</taxon>
        <taxon>Cichlidogyrus</taxon>
    </lineage>
</organism>
<evidence type="ECO:0000259" key="3">
    <source>
        <dbReference type="PROSITE" id="PS50102"/>
    </source>
</evidence>
<dbReference type="AlphaFoldDB" id="A0ABD2PWQ7"/>
<accession>A0ABD2PWQ7</accession>
<dbReference type="Gene3D" id="3.30.70.330">
    <property type="match status" value="1"/>
</dbReference>
<dbReference type="PROSITE" id="PS50102">
    <property type="entry name" value="RRM"/>
    <property type="match status" value="1"/>
</dbReference>
<dbReference type="InterPro" id="IPR012677">
    <property type="entry name" value="Nucleotide-bd_a/b_plait_sf"/>
</dbReference>
<dbReference type="PANTHER" id="PTHR12603:SF0">
    <property type="entry name" value="CCR4-NOT TRANSCRIPTION COMPLEX SUBUNIT 4"/>
    <property type="match status" value="1"/>
</dbReference>
<keyword evidence="1" id="KW-0694">RNA-binding</keyword>
<name>A0ABD2PWQ7_9PLAT</name>
<protein>
    <recommendedName>
        <fullName evidence="3">RRM domain-containing protein</fullName>
    </recommendedName>
</protein>
<dbReference type="SUPFAM" id="SSF54928">
    <property type="entry name" value="RNA-binding domain, RBD"/>
    <property type="match status" value="1"/>
</dbReference>
<keyword evidence="5" id="KW-1185">Reference proteome</keyword>
<dbReference type="InterPro" id="IPR039780">
    <property type="entry name" value="Mot2"/>
</dbReference>
<feature type="region of interest" description="Disordered" evidence="2">
    <location>
        <begin position="449"/>
        <end position="512"/>
    </location>
</feature>
<sequence length="629" mass="69017">MDSLLQSQNTQSSSHIMSEFSKLNLRSQIDSEFCKTASCCQDNVMPIYPLPNSPVPVMRLHYDERKFLSTARVVQGNIVCVFNLPPHLEEGLHLKDYSHFGRYGPVVKVTLRRKITKNKAMAAPPLTQKGAVSAFIVYRRCEDALKAIISLSKMKIAGRQLKATLGSAVYCKNALRGLACNEQNCVKLHFKCAPEATFNAEQMANGLHIAYQRKKLIEIYQMHFANWPSSSATSNEPSAQWISPVELEEYLTDLASMEFSHDGPYISDNIIDAAPKQNFFNARGNLGYDGLESRRPTTLSSNNFVRQMILSPRDLADPNLKVETMEPGCSLSEGSSPLSELLPKGEPLQLSPRQQQMLLLLRRSACGEQTPHEYDLKTTGVDWDAFGARSNSWPTESTTTRTQSKLLIGGGFQSWLPQQSATDSGFGSTFSCSEKRSCLGGLLYSDSEVKGSSSGGATTTSPLLTPETVSEAGASSDGEHNTTKVAPFAGDSSDESGLESVSPPDSGLMSSSALDFDPVEAAKHGLAHEMLCESAVRLAELAVQSLDFVKPAQLPGTSRETLKALIKRMNQLVRDQPVQEEETNEEGYQALVSHHQNLASSKQEYVAQLRNVIALLQDNQVQLPQTLEK</sequence>
<dbReference type="InterPro" id="IPR000504">
    <property type="entry name" value="RRM_dom"/>
</dbReference>
<dbReference type="EMBL" id="JBJKFK010002107">
    <property type="protein sequence ID" value="KAL3311620.1"/>
    <property type="molecule type" value="Genomic_DNA"/>
</dbReference>
<evidence type="ECO:0000256" key="1">
    <source>
        <dbReference type="PROSITE-ProRule" id="PRU00176"/>
    </source>
</evidence>
<evidence type="ECO:0000313" key="5">
    <source>
        <dbReference type="Proteomes" id="UP001626550"/>
    </source>
</evidence>
<comment type="caution">
    <text evidence="4">The sequence shown here is derived from an EMBL/GenBank/DDBJ whole genome shotgun (WGS) entry which is preliminary data.</text>
</comment>
<dbReference type="GO" id="GO:0003723">
    <property type="term" value="F:RNA binding"/>
    <property type="evidence" value="ECO:0007669"/>
    <property type="project" value="UniProtKB-UniRule"/>
</dbReference>
<evidence type="ECO:0000256" key="2">
    <source>
        <dbReference type="SAM" id="MobiDB-lite"/>
    </source>
</evidence>
<gene>
    <name evidence="4" type="ORF">Ciccas_009797</name>
</gene>
<feature type="compositionally biased region" description="Low complexity" evidence="2">
    <location>
        <begin position="451"/>
        <end position="461"/>
    </location>
</feature>
<reference evidence="4 5" key="1">
    <citation type="submission" date="2024-11" db="EMBL/GenBank/DDBJ databases">
        <title>Adaptive evolution of stress response genes in parasites aligns with host niche diversity.</title>
        <authorList>
            <person name="Hahn C."/>
            <person name="Resl P."/>
        </authorList>
    </citation>
    <scope>NUCLEOTIDE SEQUENCE [LARGE SCALE GENOMIC DNA]</scope>
    <source>
        <strain evidence="4">EGGRZ-B1_66</strain>
        <tissue evidence="4">Body</tissue>
    </source>
</reference>
<feature type="domain" description="RRM" evidence="3">
    <location>
        <begin position="77"/>
        <end position="168"/>
    </location>
</feature>
<dbReference type="PANTHER" id="PTHR12603">
    <property type="entry name" value="CCR4-NOT TRANSCRIPTION COMPLEX RELATED"/>
    <property type="match status" value="1"/>
</dbReference>
<evidence type="ECO:0000313" key="4">
    <source>
        <dbReference type="EMBL" id="KAL3311620.1"/>
    </source>
</evidence>
<dbReference type="InterPro" id="IPR035979">
    <property type="entry name" value="RBD_domain_sf"/>
</dbReference>